<evidence type="ECO:0000313" key="2">
    <source>
        <dbReference type="EMBL" id="MBU2691266.1"/>
    </source>
</evidence>
<dbReference type="EMBL" id="JAHJDP010000053">
    <property type="protein sequence ID" value="MBU2691266.1"/>
    <property type="molecule type" value="Genomic_DNA"/>
</dbReference>
<gene>
    <name evidence="2" type="ORF">KJ970_10075</name>
</gene>
<feature type="signal peptide" evidence="1">
    <location>
        <begin position="1"/>
        <end position="22"/>
    </location>
</feature>
<organism evidence="2 3">
    <name type="scientific">Eiseniibacteriota bacterium</name>
    <dbReference type="NCBI Taxonomy" id="2212470"/>
    <lineage>
        <taxon>Bacteria</taxon>
        <taxon>Candidatus Eiseniibacteriota</taxon>
    </lineage>
</organism>
<evidence type="ECO:0000313" key="3">
    <source>
        <dbReference type="Proteomes" id="UP000777784"/>
    </source>
</evidence>
<evidence type="ECO:0000256" key="1">
    <source>
        <dbReference type="SAM" id="SignalP"/>
    </source>
</evidence>
<feature type="chain" id="PRO_5037350433" evidence="1">
    <location>
        <begin position="23"/>
        <end position="160"/>
    </location>
</feature>
<accession>A0A948RVH1</accession>
<dbReference type="AlphaFoldDB" id="A0A948RVH1"/>
<proteinExistence type="predicted"/>
<reference evidence="2" key="1">
    <citation type="submission" date="2021-05" db="EMBL/GenBank/DDBJ databases">
        <title>Energy efficiency and biological interactions define the core microbiome of deep oligotrophic groundwater.</title>
        <authorList>
            <person name="Mehrshad M."/>
            <person name="Lopez-Fernandez M."/>
            <person name="Bell E."/>
            <person name="Bernier-Latmani R."/>
            <person name="Bertilsson S."/>
            <person name="Dopson M."/>
        </authorList>
    </citation>
    <scope>NUCLEOTIDE SEQUENCE</scope>
    <source>
        <strain evidence="2">Modern_marine.mb.64</strain>
    </source>
</reference>
<sequence length="160" mass="17483">MRTKRLLAAVLLCAAISSPAPAVDISLLGNWVERIGAKGQFSRFNEQFKSTYESSVDEIILNITNTGGHADRWRVDVRRSDTNWSDSLVLWIKRTGPGVGTGSITEGTFYQEVTINDMALFSGAGDRSGITIRLRITGISASLTPNNYLTSVIYTVVDLP</sequence>
<protein>
    <submittedName>
        <fullName evidence="2">Uncharacterized protein</fullName>
    </submittedName>
</protein>
<comment type="caution">
    <text evidence="2">The sequence shown here is derived from an EMBL/GenBank/DDBJ whole genome shotgun (WGS) entry which is preliminary data.</text>
</comment>
<dbReference type="Proteomes" id="UP000777784">
    <property type="component" value="Unassembled WGS sequence"/>
</dbReference>
<name>A0A948RVH1_UNCEI</name>
<keyword evidence="1" id="KW-0732">Signal</keyword>